<dbReference type="Pfam" id="PF12945">
    <property type="entry name" value="PilZNR"/>
    <property type="match status" value="1"/>
</dbReference>
<evidence type="ECO:0000259" key="2">
    <source>
        <dbReference type="Pfam" id="PF12945"/>
    </source>
</evidence>
<evidence type="ECO:0000313" key="3">
    <source>
        <dbReference type="EMBL" id="MCL1631845.1"/>
    </source>
</evidence>
<evidence type="ECO:0000313" key="4">
    <source>
        <dbReference type="Proteomes" id="UP001203004"/>
    </source>
</evidence>
<accession>A0ABT0MAD5</accession>
<keyword evidence="3" id="KW-0282">Flagellum</keyword>
<dbReference type="Pfam" id="PF07238">
    <property type="entry name" value="PilZ"/>
    <property type="match status" value="1"/>
</dbReference>
<dbReference type="InterPro" id="IPR009926">
    <property type="entry name" value="T3SS_YcgR_PilZN"/>
</dbReference>
<dbReference type="Gene3D" id="2.40.10.220">
    <property type="entry name" value="predicted glycosyltransferase like domains"/>
    <property type="match status" value="1"/>
</dbReference>
<dbReference type="Proteomes" id="UP001203004">
    <property type="component" value="Unassembled WGS sequence"/>
</dbReference>
<sequence>MMLKVGATLILEATDDEKKVVHYRCKLAECKENALLIDYPIEEETGKTPVFLNGSSFTAIYVYEGQVFRFPTTFVQRISGQVPLMLMSFAGEESMEGIQRRNYVRVETIVDAAIHSMDDAFQPFTTVTQDIGGGGALIVVPEDSKIKPEDHIMIWLSLPMASGQCVYVKLQAQVIRLFTDRNTNGNRATIKFLPQSERDRQPIIRFCFEKQLESRKKLLDMESRRHNV</sequence>
<reference evidence="3 4" key="1">
    <citation type="submission" date="2022-05" db="EMBL/GenBank/DDBJ databases">
        <title>Sporolactobacillus sp nov CPB3-1, isolated from tree bark (Mangifera indica L.).</title>
        <authorList>
            <person name="Phuengjayaem S."/>
            <person name="Tanasupawat S."/>
        </authorList>
    </citation>
    <scope>NUCLEOTIDE SEQUENCE [LARGE SCALE GENOMIC DNA]</scope>
    <source>
        <strain evidence="3 4">CPB3-1</strain>
    </source>
</reference>
<keyword evidence="4" id="KW-1185">Reference proteome</keyword>
<organism evidence="3 4">
    <name type="scientific">Sporolactobacillus mangiferae</name>
    <dbReference type="NCBI Taxonomy" id="2940498"/>
    <lineage>
        <taxon>Bacteria</taxon>
        <taxon>Bacillati</taxon>
        <taxon>Bacillota</taxon>
        <taxon>Bacilli</taxon>
        <taxon>Bacillales</taxon>
        <taxon>Sporolactobacillaceae</taxon>
        <taxon>Sporolactobacillus</taxon>
    </lineage>
</organism>
<evidence type="ECO:0000259" key="1">
    <source>
        <dbReference type="Pfam" id="PF07238"/>
    </source>
</evidence>
<gene>
    <name evidence="3" type="ORF">M3N64_07760</name>
</gene>
<name>A0ABT0MAD5_9BACL</name>
<dbReference type="SUPFAM" id="SSF141371">
    <property type="entry name" value="PilZ domain-like"/>
    <property type="match status" value="1"/>
</dbReference>
<feature type="domain" description="PilZ" evidence="1">
    <location>
        <begin position="99"/>
        <end position="209"/>
    </location>
</feature>
<dbReference type="RefSeq" id="WP_249100634.1">
    <property type="nucleotide sequence ID" value="NZ_JAMAST010000007.1"/>
</dbReference>
<comment type="caution">
    <text evidence="3">The sequence shown here is derived from an EMBL/GenBank/DDBJ whole genome shotgun (WGS) entry which is preliminary data.</text>
</comment>
<protein>
    <submittedName>
        <fullName evidence="3">Flagellar brake domain-containing protein</fullName>
    </submittedName>
</protein>
<dbReference type="InterPro" id="IPR009875">
    <property type="entry name" value="PilZ_domain"/>
</dbReference>
<proteinExistence type="predicted"/>
<feature type="domain" description="Type III secretion system flagellar brake protein YcgR PilZN" evidence="2">
    <location>
        <begin position="4"/>
        <end position="88"/>
    </location>
</feature>
<dbReference type="EMBL" id="JAMAST010000007">
    <property type="protein sequence ID" value="MCL1631845.1"/>
    <property type="molecule type" value="Genomic_DNA"/>
</dbReference>
<keyword evidence="3" id="KW-0966">Cell projection</keyword>
<keyword evidence="3" id="KW-0969">Cilium</keyword>